<dbReference type="PROSITE" id="PS51186">
    <property type="entry name" value="GNAT"/>
    <property type="match status" value="1"/>
</dbReference>
<dbReference type="Gene3D" id="3.40.630.30">
    <property type="match status" value="1"/>
</dbReference>
<evidence type="ECO:0000313" key="2">
    <source>
        <dbReference type="EMBL" id="MEX6428822.1"/>
    </source>
</evidence>
<protein>
    <submittedName>
        <fullName evidence="2">GNAT family N-acetyltransferase</fullName>
        <ecNumber evidence="2">2.3.-.-</ecNumber>
    </submittedName>
</protein>
<dbReference type="InterPro" id="IPR016181">
    <property type="entry name" value="Acyl_CoA_acyltransferase"/>
</dbReference>
<dbReference type="Proteomes" id="UP001560267">
    <property type="component" value="Unassembled WGS sequence"/>
</dbReference>
<dbReference type="InterPro" id="IPR000182">
    <property type="entry name" value="GNAT_dom"/>
</dbReference>
<dbReference type="InterPro" id="IPR051908">
    <property type="entry name" value="Ribosomal_N-acetyltransferase"/>
</dbReference>
<name>A0ABV3XZU2_9ACTN</name>
<sequence>MAWSIAVAVDAEGVSMSHGALAEFWFVPPEVGAIGSFGCRRFVLDDVDRVYDAVYSSKGELIPWMPWAKDYHRAMAEEFVRRNVEAGSGDTLVNEVSYVVHDDEHPFLGSFGLMGRLGVGTLEIGYWVDSRYTRQGIATRAAALLTEAALTIPTVSAIEIHHDRANHASGAVASRLGYRKVSIRSRHPQAPGEEGVEVRWRMERSEWLACAGAQLLARARGEG</sequence>
<evidence type="ECO:0000259" key="1">
    <source>
        <dbReference type="PROSITE" id="PS51186"/>
    </source>
</evidence>
<evidence type="ECO:0000313" key="3">
    <source>
        <dbReference type="Proteomes" id="UP001560267"/>
    </source>
</evidence>
<keyword evidence="2" id="KW-0808">Transferase</keyword>
<keyword evidence="3" id="KW-1185">Reference proteome</keyword>
<gene>
    <name evidence="2" type="ORF">AB6A68_03075</name>
</gene>
<dbReference type="SUPFAM" id="SSF55729">
    <property type="entry name" value="Acyl-CoA N-acyltransferases (Nat)"/>
    <property type="match status" value="1"/>
</dbReference>
<accession>A0ABV3XZU2</accession>
<reference evidence="2 3" key="1">
    <citation type="submission" date="2024-07" db="EMBL/GenBank/DDBJ databases">
        <title>Draft Genome Sequence of Ferrimicrobium acidiphilum Strain YE2023, Isolated from a Pulp of Bioleach Reactor.</title>
        <authorList>
            <person name="Elkina Y.A."/>
            <person name="Bulaeva A.G."/>
            <person name="Beletsky A.V."/>
            <person name="Mardanov A.V."/>
        </authorList>
    </citation>
    <scope>NUCLEOTIDE SEQUENCE [LARGE SCALE GENOMIC DNA]</scope>
    <source>
        <strain evidence="2 3">YE2023</strain>
    </source>
</reference>
<organism evidence="2 3">
    <name type="scientific">Ferrimicrobium acidiphilum</name>
    <dbReference type="NCBI Taxonomy" id="121039"/>
    <lineage>
        <taxon>Bacteria</taxon>
        <taxon>Bacillati</taxon>
        <taxon>Actinomycetota</taxon>
        <taxon>Acidimicrobiia</taxon>
        <taxon>Acidimicrobiales</taxon>
        <taxon>Acidimicrobiaceae</taxon>
        <taxon>Ferrimicrobium</taxon>
    </lineage>
</organism>
<dbReference type="EMBL" id="JBFSHR010000006">
    <property type="protein sequence ID" value="MEX6428822.1"/>
    <property type="molecule type" value="Genomic_DNA"/>
</dbReference>
<comment type="caution">
    <text evidence="2">The sequence shown here is derived from an EMBL/GenBank/DDBJ whole genome shotgun (WGS) entry which is preliminary data.</text>
</comment>
<keyword evidence="2" id="KW-0012">Acyltransferase</keyword>
<feature type="domain" description="N-acetyltransferase" evidence="1">
    <location>
        <begin position="51"/>
        <end position="203"/>
    </location>
</feature>
<dbReference type="PANTHER" id="PTHR43441">
    <property type="entry name" value="RIBOSOMAL-PROTEIN-SERINE ACETYLTRANSFERASE"/>
    <property type="match status" value="1"/>
</dbReference>
<dbReference type="EC" id="2.3.-.-" evidence="2"/>
<dbReference type="GO" id="GO:0016746">
    <property type="term" value="F:acyltransferase activity"/>
    <property type="evidence" value="ECO:0007669"/>
    <property type="project" value="UniProtKB-KW"/>
</dbReference>
<dbReference type="PANTHER" id="PTHR43441:SF3">
    <property type="entry name" value="ACETYLTRANSFERASE"/>
    <property type="match status" value="1"/>
</dbReference>
<proteinExistence type="predicted"/>
<dbReference type="Pfam" id="PF13302">
    <property type="entry name" value="Acetyltransf_3"/>
    <property type="match status" value="1"/>
</dbReference>